<evidence type="ECO:0000313" key="9">
    <source>
        <dbReference type="EMBL" id="AOM84061.1"/>
    </source>
</evidence>
<dbReference type="EMBL" id="CP012502">
    <property type="protein sequence ID" value="AOM84061.1"/>
    <property type="molecule type" value="Genomic_DNA"/>
</dbReference>
<feature type="transmembrane region" description="Helical" evidence="7">
    <location>
        <begin position="372"/>
        <end position="392"/>
    </location>
</feature>
<organism evidence="9 10">
    <name type="scientific">Salisediminibacterium beveridgei</name>
    <dbReference type="NCBI Taxonomy" id="632773"/>
    <lineage>
        <taxon>Bacteria</taxon>
        <taxon>Bacillati</taxon>
        <taxon>Bacillota</taxon>
        <taxon>Bacilli</taxon>
        <taxon>Bacillales</taxon>
        <taxon>Bacillaceae</taxon>
        <taxon>Salisediminibacterium</taxon>
    </lineage>
</organism>
<accession>A0A1D7QYH7</accession>
<feature type="transmembrane region" description="Helical" evidence="7">
    <location>
        <begin position="228"/>
        <end position="261"/>
    </location>
</feature>
<feature type="transmembrane region" description="Helical" evidence="7">
    <location>
        <begin position="404"/>
        <end position="421"/>
    </location>
</feature>
<dbReference type="OrthoDB" id="4393704at2"/>
<evidence type="ECO:0000256" key="6">
    <source>
        <dbReference type="SAM" id="Coils"/>
    </source>
</evidence>
<dbReference type="RefSeq" id="WP_069365974.1">
    <property type="nucleotide sequence ID" value="NZ_CP012502.1"/>
</dbReference>
<comment type="subcellular location">
    <subcellularLocation>
        <location evidence="1">Membrane</location>
        <topology evidence="1">Multi-pass membrane protein</topology>
    </subcellularLocation>
</comment>
<reference evidence="9 10" key="1">
    <citation type="submission" date="2015-08" db="EMBL/GenBank/DDBJ databases">
        <title>The complete genome sequence of Bacillus beveridgei MLTeJB.</title>
        <authorList>
            <person name="Hanson T.E."/>
            <person name="Mesa C."/>
            <person name="Basesman S.M."/>
            <person name="Oremland R.S."/>
        </authorList>
    </citation>
    <scope>NUCLEOTIDE SEQUENCE [LARGE SCALE GENOMIC DNA]</scope>
    <source>
        <strain evidence="9 10">MLTeJB</strain>
    </source>
</reference>
<evidence type="ECO:0000256" key="3">
    <source>
        <dbReference type="ARBA" id="ARBA00022692"/>
    </source>
</evidence>
<dbReference type="GO" id="GO:0055085">
    <property type="term" value="P:transmembrane transport"/>
    <property type="evidence" value="ECO:0007669"/>
    <property type="project" value="InterPro"/>
</dbReference>
<keyword evidence="10" id="KW-1185">Reference proteome</keyword>
<dbReference type="Pfam" id="PF03600">
    <property type="entry name" value="CitMHS"/>
    <property type="match status" value="1"/>
</dbReference>
<dbReference type="Proteomes" id="UP000094463">
    <property type="component" value="Chromosome"/>
</dbReference>
<evidence type="ECO:0000256" key="2">
    <source>
        <dbReference type="ARBA" id="ARBA00022448"/>
    </source>
</evidence>
<gene>
    <name evidence="9" type="ORF">BBEV_2724</name>
</gene>
<keyword evidence="6" id="KW-0175">Coiled coil</keyword>
<feature type="transmembrane region" description="Helical" evidence="7">
    <location>
        <begin position="341"/>
        <end position="366"/>
    </location>
</feature>
<sequence length="422" mass="43725">MMLIAQIIMLITLILMITGKTPLYMTAIIGSTLAAISAGFPLSGDAEITVLSLVNDSLHPVIADMAGVLLFIGVMEKTGFLNAIIRKIILIGSKIGGGPGIAGAGSTAAGVIGGLTGFTQPAITAVITGPAAIKLGVNPNKVAGIQAHAGHLGNFGGFTHPTLLAVIATAGITFGWINLIGAFVAMSIIGISYLRLKREEKSNEVKLTEQEVNSILKDLQDIDNERSFTLAIIPFIVLVIGFSVGYPVFIVGVAASILVAIFAKISLKKAEEMMLDGVKRVAVPLIATLGFLFMSSVIQNVGIVDIMANWFDPLLAYSPVLVMLAVSALAGLVTQSNAASAAIVIPFLTIVLQYDVSPLAAAAAGAGGCAIMQYYLTGGPVAALATTIPVVPNSELKLANKFQRPSILGGLAVLFFVVLFIN</sequence>
<evidence type="ECO:0000259" key="8">
    <source>
        <dbReference type="Pfam" id="PF03600"/>
    </source>
</evidence>
<keyword evidence="2" id="KW-0813">Transport</keyword>
<evidence type="ECO:0000256" key="7">
    <source>
        <dbReference type="SAM" id="Phobius"/>
    </source>
</evidence>
<feature type="domain" description="Citrate transporter-like" evidence="8">
    <location>
        <begin position="13"/>
        <end position="363"/>
    </location>
</feature>
<dbReference type="PATRIC" id="fig|632773.3.peg.2862"/>
<keyword evidence="3 7" id="KW-0812">Transmembrane</keyword>
<evidence type="ECO:0000256" key="4">
    <source>
        <dbReference type="ARBA" id="ARBA00022989"/>
    </source>
</evidence>
<evidence type="ECO:0000313" key="10">
    <source>
        <dbReference type="Proteomes" id="UP000094463"/>
    </source>
</evidence>
<dbReference type="KEGG" id="bbev:BBEV_2724"/>
<feature type="transmembrane region" description="Helical" evidence="7">
    <location>
        <begin position="281"/>
        <end position="302"/>
    </location>
</feature>
<feature type="coiled-coil region" evidence="6">
    <location>
        <begin position="198"/>
        <end position="225"/>
    </location>
</feature>
<protein>
    <submittedName>
        <fullName evidence="9">Citrate Transporter</fullName>
    </submittedName>
</protein>
<name>A0A1D7QYH7_9BACI</name>
<feature type="transmembrane region" description="Helical" evidence="7">
    <location>
        <begin position="314"/>
        <end position="334"/>
    </location>
</feature>
<keyword evidence="4 7" id="KW-1133">Transmembrane helix</keyword>
<evidence type="ECO:0000256" key="1">
    <source>
        <dbReference type="ARBA" id="ARBA00004141"/>
    </source>
</evidence>
<dbReference type="InterPro" id="IPR004680">
    <property type="entry name" value="Cit_transptr-like_dom"/>
</dbReference>
<keyword evidence="5 7" id="KW-0472">Membrane</keyword>
<dbReference type="GO" id="GO:0016020">
    <property type="term" value="C:membrane"/>
    <property type="evidence" value="ECO:0007669"/>
    <property type="project" value="UniProtKB-SubCell"/>
</dbReference>
<feature type="transmembrane region" description="Helical" evidence="7">
    <location>
        <begin position="58"/>
        <end position="75"/>
    </location>
</feature>
<dbReference type="AlphaFoldDB" id="A0A1D7QYH7"/>
<feature type="transmembrane region" description="Helical" evidence="7">
    <location>
        <begin position="163"/>
        <end position="194"/>
    </location>
</feature>
<evidence type="ECO:0000256" key="5">
    <source>
        <dbReference type="ARBA" id="ARBA00023136"/>
    </source>
</evidence>
<dbReference type="STRING" id="632773.BBEV_2724"/>
<proteinExistence type="predicted"/>